<name>A0A0W0YDX0_9GAMM</name>
<dbReference type="OrthoDB" id="7359859at2"/>
<dbReference type="SUPFAM" id="SSF88723">
    <property type="entry name" value="PIN domain-like"/>
    <property type="match status" value="1"/>
</dbReference>
<sequence length="163" mass="18510">MLLLISDSCVLIDIEQGELTSSMFSLPYQFAVPDILFEEELSERHADLQNFGLISKSMRSELIEKAYNLRQQYSRPSLNDLLALILAVDETAILLTGDRALRAVAKVHQVEVHGTIWLVEQMINNQLITADVAKIAFLKMKHSGSRLPWNEVARLLKNYGHDF</sequence>
<protein>
    <recommendedName>
        <fullName evidence="3">DUF3368 domain-containing protein</fullName>
    </recommendedName>
</protein>
<comment type="caution">
    <text evidence="1">The sequence shown here is derived from an EMBL/GenBank/DDBJ whole genome shotgun (WGS) entry which is preliminary data.</text>
</comment>
<evidence type="ECO:0008006" key="3">
    <source>
        <dbReference type="Google" id="ProtNLM"/>
    </source>
</evidence>
<dbReference type="InterPro" id="IPR029060">
    <property type="entry name" value="PIN-like_dom_sf"/>
</dbReference>
<evidence type="ECO:0000313" key="2">
    <source>
        <dbReference type="Proteomes" id="UP000054621"/>
    </source>
</evidence>
<organism evidence="1 2">
    <name type="scientific">Legionella sainthelensi</name>
    <dbReference type="NCBI Taxonomy" id="28087"/>
    <lineage>
        <taxon>Bacteria</taxon>
        <taxon>Pseudomonadati</taxon>
        <taxon>Pseudomonadota</taxon>
        <taxon>Gammaproteobacteria</taxon>
        <taxon>Legionellales</taxon>
        <taxon>Legionellaceae</taxon>
        <taxon>Legionella</taxon>
    </lineage>
</organism>
<gene>
    <name evidence="1" type="ORF">Lsai_2398</name>
</gene>
<evidence type="ECO:0000313" key="1">
    <source>
        <dbReference type="EMBL" id="KTD54806.1"/>
    </source>
</evidence>
<proteinExistence type="predicted"/>
<dbReference type="Proteomes" id="UP000054621">
    <property type="component" value="Unassembled WGS sequence"/>
</dbReference>
<dbReference type="STRING" id="28087.Lsai_2398"/>
<accession>A0A0W0YDX0</accession>
<dbReference type="eggNOG" id="COG1412">
    <property type="taxonomic scope" value="Bacteria"/>
</dbReference>
<dbReference type="InterPro" id="IPR021799">
    <property type="entry name" value="PIN-like_prokaryotic"/>
</dbReference>
<dbReference type="EMBL" id="LNYV01000036">
    <property type="protein sequence ID" value="KTD54806.1"/>
    <property type="molecule type" value="Genomic_DNA"/>
</dbReference>
<dbReference type="PATRIC" id="fig|28087.4.peg.2583"/>
<dbReference type="AlphaFoldDB" id="A0A0W0YDX0"/>
<dbReference type="Pfam" id="PF11848">
    <property type="entry name" value="DUF3368"/>
    <property type="match status" value="1"/>
</dbReference>
<reference evidence="1 2" key="1">
    <citation type="submission" date="2015-11" db="EMBL/GenBank/DDBJ databases">
        <title>Genomic analysis of 38 Legionella species identifies large and diverse effector repertoires.</title>
        <authorList>
            <person name="Burstein D."/>
            <person name="Amaro F."/>
            <person name="Zusman T."/>
            <person name="Lifshitz Z."/>
            <person name="Cohen O."/>
            <person name="Gilbert J.A."/>
            <person name="Pupko T."/>
            <person name="Shuman H.A."/>
            <person name="Segal G."/>
        </authorList>
    </citation>
    <scope>NUCLEOTIDE SEQUENCE [LARGE SCALE GENOMIC DNA]</scope>
    <source>
        <strain evidence="1 2">Mt.St.Helens-4</strain>
    </source>
</reference>